<name>A0A4C2A9J7_EUMVA</name>
<keyword evidence="3" id="KW-1185">Reference proteome</keyword>
<sequence length="87" mass="9613">MNDDVSTSAAEATESMQVDGLGTYILRFYKFDAVTNTRSFNARKHTVRPMTTQVDGRPSKPLSAARQREQSEINLSVLAFSAKISPC</sequence>
<organism evidence="2 3">
    <name type="scientific">Eumeta variegata</name>
    <name type="common">Bagworm moth</name>
    <name type="synonym">Eumeta japonica</name>
    <dbReference type="NCBI Taxonomy" id="151549"/>
    <lineage>
        <taxon>Eukaryota</taxon>
        <taxon>Metazoa</taxon>
        <taxon>Ecdysozoa</taxon>
        <taxon>Arthropoda</taxon>
        <taxon>Hexapoda</taxon>
        <taxon>Insecta</taxon>
        <taxon>Pterygota</taxon>
        <taxon>Neoptera</taxon>
        <taxon>Endopterygota</taxon>
        <taxon>Lepidoptera</taxon>
        <taxon>Glossata</taxon>
        <taxon>Ditrysia</taxon>
        <taxon>Tineoidea</taxon>
        <taxon>Psychidae</taxon>
        <taxon>Oiketicinae</taxon>
        <taxon>Eumeta</taxon>
    </lineage>
</organism>
<evidence type="ECO:0000313" key="3">
    <source>
        <dbReference type="Proteomes" id="UP000299102"/>
    </source>
</evidence>
<accession>A0A4C2A9J7</accession>
<evidence type="ECO:0000256" key="1">
    <source>
        <dbReference type="SAM" id="MobiDB-lite"/>
    </source>
</evidence>
<dbReference type="Proteomes" id="UP000299102">
    <property type="component" value="Unassembled WGS sequence"/>
</dbReference>
<protein>
    <submittedName>
        <fullName evidence="2">Uncharacterized protein</fullName>
    </submittedName>
</protein>
<comment type="caution">
    <text evidence="2">The sequence shown here is derived from an EMBL/GenBank/DDBJ whole genome shotgun (WGS) entry which is preliminary data.</text>
</comment>
<proteinExistence type="predicted"/>
<evidence type="ECO:0000313" key="2">
    <source>
        <dbReference type="EMBL" id="GBP96492.1"/>
    </source>
</evidence>
<reference evidence="2 3" key="1">
    <citation type="journal article" date="2019" name="Commun. Biol.">
        <title>The bagworm genome reveals a unique fibroin gene that provides high tensile strength.</title>
        <authorList>
            <person name="Kono N."/>
            <person name="Nakamura H."/>
            <person name="Ohtoshi R."/>
            <person name="Tomita M."/>
            <person name="Numata K."/>
            <person name="Arakawa K."/>
        </authorList>
    </citation>
    <scope>NUCLEOTIDE SEQUENCE [LARGE SCALE GENOMIC DNA]</scope>
</reference>
<dbReference type="AlphaFoldDB" id="A0A4C2A9J7"/>
<feature type="region of interest" description="Disordered" evidence="1">
    <location>
        <begin position="47"/>
        <end position="68"/>
    </location>
</feature>
<dbReference type="EMBL" id="BGZK01002789">
    <property type="protein sequence ID" value="GBP96492.1"/>
    <property type="molecule type" value="Genomic_DNA"/>
</dbReference>
<gene>
    <name evidence="2" type="ORF">EVAR_100604_1</name>
</gene>